<keyword evidence="3" id="KW-0503">Monooxygenase</keyword>
<dbReference type="AlphaFoldDB" id="G8RKH8"/>
<dbReference type="Proteomes" id="UP000005442">
    <property type="component" value="Chromosome"/>
</dbReference>
<dbReference type="Gene3D" id="1.20.1050.50">
    <property type="entry name" value="Particulate methane monooxygenase subunit c2. Chain: C"/>
    <property type="match status" value="1"/>
</dbReference>
<feature type="transmembrane region" description="Helical" evidence="2">
    <location>
        <begin position="228"/>
        <end position="247"/>
    </location>
</feature>
<evidence type="ECO:0000256" key="2">
    <source>
        <dbReference type="SAM" id="Phobius"/>
    </source>
</evidence>
<feature type="transmembrane region" description="Helical" evidence="2">
    <location>
        <begin position="70"/>
        <end position="92"/>
    </location>
</feature>
<dbReference type="OrthoDB" id="184526at2"/>
<dbReference type="KEGG" id="mrh:MycrhN_3040"/>
<evidence type="ECO:0000256" key="1">
    <source>
        <dbReference type="SAM" id="MobiDB-lite"/>
    </source>
</evidence>
<dbReference type="CDD" id="cd19412">
    <property type="entry name" value="pMMO-AMO_C"/>
    <property type="match status" value="1"/>
</dbReference>
<evidence type="ECO:0000313" key="3">
    <source>
        <dbReference type="EMBL" id="AEV73580.1"/>
    </source>
</evidence>
<dbReference type="InterPro" id="IPR023349">
    <property type="entry name" value="NH3_CH4_mOase_C_sf"/>
</dbReference>
<name>G8RKH8_MYCRN</name>
<reference evidence="3 4" key="1">
    <citation type="submission" date="2011-12" db="EMBL/GenBank/DDBJ databases">
        <title>Complete sequence of Mycobacterium rhodesiae NBB3.</title>
        <authorList>
            <consortium name="US DOE Joint Genome Institute"/>
            <person name="Lucas S."/>
            <person name="Han J."/>
            <person name="Lapidus A."/>
            <person name="Cheng J.-F."/>
            <person name="Goodwin L."/>
            <person name="Pitluck S."/>
            <person name="Peters L."/>
            <person name="Mikhailova N."/>
            <person name="Gu W."/>
            <person name="Detter J.C."/>
            <person name="Han C."/>
            <person name="Tapia R."/>
            <person name="Land M."/>
            <person name="Hauser L."/>
            <person name="Kyrpides N."/>
            <person name="Ivanova N."/>
            <person name="Pagani I."/>
            <person name="Mattes T."/>
            <person name="Holmes A."/>
            <person name="Rutledge P."/>
            <person name="Paulsen I."/>
            <person name="Coleman N."/>
            <person name="Woyke T."/>
        </authorList>
    </citation>
    <scope>NUCLEOTIDE SEQUENCE [LARGE SCALE GENOMIC DNA]</scope>
    <source>
        <strain evidence="3 4">NBB3</strain>
    </source>
</reference>
<proteinExistence type="predicted"/>
<accession>G8RKH8</accession>
<feature type="region of interest" description="Disordered" evidence="1">
    <location>
        <begin position="1"/>
        <end position="20"/>
    </location>
</feature>
<dbReference type="Pfam" id="PF04896">
    <property type="entry name" value="AmoC"/>
    <property type="match status" value="1"/>
</dbReference>
<organism evidence="3 4">
    <name type="scientific">Mycolicibacterium rhodesiae (strain NBB3)</name>
    <name type="common">Mycobacterium rhodesiae</name>
    <dbReference type="NCBI Taxonomy" id="710685"/>
    <lineage>
        <taxon>Bacteria</taxon>
        <taxon>Bacillati</taxon>
        <taxon>Actinomycetota</taxon>
        <taxon>Actinomycetes</taxon>
        <taxon>Mycobacteriales</taxon>
        <taxon>Mycobacteriaceae</taxon>
        <taxon>Mycolicibacterium</taxon>
    </lineage>
</organism>
<dbReference type="RefSeq" id="WP_014211353.1">
    <property type="nucleotide sequence ID" value="NC_016604.1"/>
</dbReference>
<dbReference type="eggNOG" id="ENOG502Z9T7">
    <property type="taxonomic scope" value="Bacteria"/>
</dbReference>
<feature type="transmembrane region" description="Helical" evidence="2">
    <location>
        <begin position="30"/>
        <end position="50"/>
    </location>
</feature>
<keyword evidence="2" id="KW-1133">Transmembrane helix</keyword>
<feature type="compositionally biased region" description="Polar residues" evidence="1">
    <location>
        <begin position="1"/>
        <end position="14"/>
    </location>
</feature>
<sequence length="293" mass="32564">MRTTERTTASNSPKLNKEDTDFSVSRGGSVVGMVVAIGAVLGLCLFWRGWQQAFAFTEGLDKNLPGFTYFWLSLLAFNLLVLPTVAAIWYLRMWKSAGNPSAQITRQQEGKRLWHLWLLVLAFTVAVWFGGSFFAEEDAAWHQVVIRDTAFTPSHVVLFFGIFPLLIYMAAGIYIYGRTNLPHIYGGKRFPVSIGLIIGGSVLLLFQVAMNEFGHSFFTPEELFVAPLHWPFVIFGYLLAGTFAIWFETLPRIGELARQELQQHAAHQGQAVEQRATDAGVSATSASAHAQAT</sequence>
<gene>
    <name evidence="3" type="ordered locus">MycrhN_3040</name>
</gene>
<dbReference type="GO" id="GO:0004497">
    <property type="term" value="F:monooxygenase activity"/>
    <property type="evidence" value="ECO:0007669"/>
    <property type="project" value="UniProtKB-KW"/>
</dbReference>
<dbReference type="PATRIC" id="fig|710685.3.peg.3041"/>
<keyword evidence="2" id="KW-0472">Membrane</keyword>
<dbReference type="HOGENOM" id="CLU_082709_0_0_11"/>
<keyword evidence="2" id="KW-0812">Transmembrane</keyword>
<feature type="transmembrane region" description="Helical" evidence="2">
    <location>
        <begin position="155"/>
        <end position="177"/>
    </location>
</feature>
<dbReference type="EMBL" id="CP003169">
    <property type="protein sequence ID" value="AEV73580.1"/>
    <property type="molecule type" value="Genomic_DNA"/>
</dbReference>
<dbReference type="STRING" id="710685.MycrhN_3040"/>
<feature type="transmembrane region" description="Helical" evidence="2">
    <location>
        <begin position="113"/>
        <end position="135"/>
    </location>
</feature>
<feature type="transmembrane region" description="Helical" evidence="2">
    <location>
        <begin position="189"/>
        <end position="208"/>
    </location>
</feature>
<evidence type="ECO:0000313" key="4">
    <source>
        <dbReference type="Proteomes" id="UP000005442"/>
    </source>
</evidence>
<protein>
    <submittedName>
        <fullName evidence="3">Ammonia monooxygenase/methane monooxygenase, subunit C</fullName>
    </submittedName>
</protein>
<keyword evidence="4" id="KW-1185">Reference proteome</keyword>
<dbReference type="InterPro" id="IPR006980">
    <property type="entry name" value="NH3_CH4_mOase_C"/>
</dbReference>
<keyword evidence="3" id="KW-0560">Oxidoreductase</keyword>